<dbReference type="Proteomes" id="UP000224266">
    <property type="component" value="Segment"/>
</dbReference>
<dbReference type="EMBL" id="MF324911">
    <property type="protein sequence ID" value="ASR85291.1"/>
    <property type="molecule type" value="Genomic_DNA"/>
</dbReference>
<reference evidence="2" key="1">
    <citation type="submission" date="2017-06" db="EMBL/GenBank/DDBJ databases">
        <authorList>
            <person name="Kim H.J."/>
            <person name="Triplett B.A."/>
        </authorList>
    </citation>
    <scope>NUCLEOTIDE SEQUENCE [LARGE SCALE GENOMIC DNA]</scope>
</reference>
<dbReference type="KEGG" id="vg:60325456"/>
<gene>
    <name evidence="1" type="primary">89</name>
    <name evidence="1" type="ORF">SEA_SIRPHILIP_89</name>
</gene>
<accession>A0A222ZM85</accession>
<organism evidence="1 2">
    <name type="scientific">Mycobacterium phage SirPhilip</name>
    <dbReference type="NCBI Taxonomy" id="2015824"/>
    <lineage>
        <taxon>Viruses</taxon>
        <taxon>Duplodnaviria</taxon>
        <taxon>Heunggongvirae</taxon>
        <taxon>Uroviricota</taxon>
        <taxon>Caudoviricetes</taxon>
        <taxon>Weiservirinae</taxon>
        <taxon>Anayavirus</taxon>
        <taxon>Anayavirus sirphilip</taxon>
    </lineage>
</organism>
<dbReference type="GeneID" id="60325456"/>
<evidence type="ECO:0000313" key="1">
    <source>
        <dbReference type="EMBL" id="ASR85291.1"/>
    </source>
</evidence>
<sequence length="47" mass="5736">MSVANINEKQRAYLNKMLTRFNEAMLWQLEHAEQEPERERLRRLFGS</sequence>
<dbReference type="RefSeq" id="YP_009953973.1">
    <property type="nucleotide sequence ID" value="NC_051627.1"/>
</dbReference>
<name>A0A222ZM85_9CAUD</name>
<keyword evidence="2" id="KW-1185">Reference proteome</keyword>
<proteinExistence type="predicted"/>
<evidence type="ECO:0000313" key="2">
    <source>
        <dbReference type="Proteomes" id="UP000224266"/>
    </source>
</evidence>
<protein>
    <submittedName>
        <fullName evidence="1">Uncharacterized protein</fullName>
    </submittedName>
</protein>